<dbReference type="OrthoDB" id="541375at2759"/>
<feature type="region of interest" description="Disordered" evidence="9">
    <location>
        <begin position="240"/>
        <end position="261"/>
    </location>
</feature>
<keyword evidence="7" id="KW-0464">Manganese</keyword>
<organism evidence="11">
    <name type="scientific">Pelagomonas calceolata</name>
    <dbReference type="NCBI Taxonomy" id="35677"/>
    <lineage>
        <taxon>Eukaryota</taxon>
        <taxon>Sar</taxon>
        <taxon>Stramenopiles</taxon>
        <taxon>Ochrophyta</taxon>
        <taxon>Pelagophyceae</taxon>
        <taxon>Pelagomonadales</taxon>
        <taxon>Pelagomonadaceae</taxon>
        <taxon>Pelagomonas</taxon>
    </lineage>
</organism>
<dbReference type="Pfam" id="PF01937">
    <property type="entry name" value="ARMT1-like_dom"/>
    <property type="match status" value="1"/>
</dbReference>
<dbReference type="EMBL" id="CAKKNE010000006">
    <property type="protein sequence ID" value="CAH0378856.1"/>
    <property type="molecule type" value="Genomic_DNA"/>
</dbReference>
<dbReference type="Gene3D" id="3.40.50.10880">
    <property type="entry name" value="Uncharacterised protein PF01937, DUF89, domain 3"/>
    <property type="match status" value="1"/>
</dbReference>
<dbReference type="GO" id="GO:0046872">
    <property type="term" value="F:metal ion binding"/>
    <property type="evidence" value="ECO:0007669"/>
    <property type="project" value="UniProtKB-KW"/>
</dbReference>
<evidence type="ECO:0000256" key="1">
    <source>
        <dbReference type="ARBA" id="ARBA00001326"/>
    </source>
</evidence>
<sequence>MLAVAAFNRASVASPGFRIGSLPSLAYTNFPSSNLTKVVPLRPSLPFASSRCHVKPPLTASPAMRSQTTLVPSGYFSSKYFAIWPGPVKVSEARSSYWAYDAHNAATASGLTPVGAQTTSTSFWAALSPLPGAADATAFCAAVMKSATKLAWSVVPRRDAATDDDAGTNAEAPSAAQARRSRAAFIVIVPLAETSNPTSNASPWAEIGADDADAGFCLSESVPVEQPAALVTRPNNRYQQRRATTPGLSSSGEATGRARRGMHTSQALLAAITGAAAMAPTKIRSATPKFAPMPAMLTSTVPGTWAHDTMSRRVVEDILDKVVYGDNSDAAWFSEAKPSLDALRAEILADAELRPIEGAGEDVADWNALLAKYPGGTWLSAPWLVAEFYLYRRVAEATQWFRDGNTRGEQNIEDVFAKSKQAGLASATTTLEALAARTVELVCDAKASAFFLSLALWGNRMDLSLWPADAGVASSSEAFDQVLASSSEQLLADDTEQVTQLLDTLRAKGGGVIDLVVDNAGFELCTDLLLADHLVGSGAAKCVRFRVKHHPTFVSDALERDVDAHIAELAKGDGAAASVAKRWGERRASGEFACVADTYWAMPYALWDVPETLYDHLRDSSSLIIVKGDANYRRALGDRPWPLDAPFADVCSYAPAPLLCLRTLKAELGCGMAKQGTDRAASSDETWLTDGRWGVVHFSPAADE</sequence>
<evidence type="ECO:0000256" key="5">
    <source>
        <dbReference type="ARBA" id="ARBA00022723"/>
    </source>
</evidence>
<name>A0A7S4E5W3_9STRA</name>
<dbReference type="PANTHER" id="PTHR12260">
    <property type="entry name" value="DAMAGE-CONTROL PHOSPHATASE ARMT1"/>
    <property type="match status" value="1"/>
</dbReference>
<dbReference type="AlphaFoldDB" id="A0A7S4E5W3"/>
<dbReference type="InterPro" id="IPR002791">
    <property type="entry name" value="ARMT1-like_metal-bd"/>
</dbReference>
<dbReference type="GO" id="GO:0016791">
    <property type="term" value="F:phosphatase activity"/>
    <property type="evidence" value="ECO:0007669"/>
    <property type="project" value="TreeGrafter"/>
</dbReference>
<dbReference type="InterPro" id="IPR039763">
    <property type="entry name" value="ARMT1"/>
</dbReference>
<reference evidence="12" key="2">
    <citation type="submission" date="2021-11" db="EMBL/GenBank/DDBJ databases">
        <authorList>
            <consortium name="Genoscope - CEA"/>
            <person name="William W."/>
        </authorList>
    </citation>
    <scope>NUCLEOTIDE SEQUENCE</scope>
</reference>
<reference evidence="11" key="1">
    <citation type="submission" date="2021-01" db="EMBL/GenBank/DDBJ databases">
        <authorList>
            <person name="Corre E."/>
            <person name="Pelletier E."/>
            <person name="Niang G."/>
            <person name="Scheremetjew M."/>
            <person name="Finn R."/>
            <person name="Kale V."/>
            <person name="Holt S."/>
            <person name="Cochrane G."/>
            <person name="Meng A."/>
            <person name="Brown T."/>
            <person name="Cohen L."/>
        </authorList>
    </citation>
    <scope>NUCLEOTIDE SEQUENCE</scope>
    <source>
        <strain evidence="11">CCMP1756</strain>
    </source>
</reference>
<keyword evidence="6" id="KW-0378">Hydrolase</keyword>
<evidence type="ECO:0000313" key="12">
    <source>
        <dbReference type="EMBL" id="CAH0378856.1"/>
    </source>
</evidence>
<evidence type="ECO:0000256" key="3">
    <source>
        <dbReference type="ARBA" id="ARBA00001967"/>
    </source>
</evidence>
<keyword evidence="5" id="KW-0479">Metal-binding</keyword>
<evidence type="ECO:0000256" key="2">
    <source>
        <dbReference type="ARBA" id="ARBA00001936"/>
    </source>
</evidence>
<feature type="domain" description="Damage-control phosphatase ARMT1-like metal-binding" evidence="10">
    <location>
        <begin position="334"/>
        <end position="677"/>
    </location>
</feature>
<comment type="cofactor">
    <cofactor evidence="2">
        <name>Mn(2+)</name>
        <dbReference type="ChEBI" id="CHEBI:29035"/>
    </cofactor>
</comment>
<comment type="similarity">
    <text evidence="4">Belongs to the damage-control phosphatase family. Sugar phosphate phosphatase III subfamily.</text>
</comment>
<dbReference type="InterPro" id="IPR036075">
    <property type="entry name" value="ARMT-1-like_metal-bd_sf"/>
</dbReference>
<comment type="catalytic activity">
    <reaction evidence="1">
        <text>beta-D-fructose 1-phosphate + H2O = D-fructose + phosphate</text>
        <dbReference type="Rhea" id="RHEA:35603"/>
        <dbReference type="ChEBI" id="CHEBI:15377"/>
        <dbReference type="ChEBI" id="CHEBI:37721"/>
        <dbReference type="ChEBI" id="CHEBI:43474"/>
        <dbReference type="ChEBI" id="CHEBI:138881"/>
    </reaction>
</comment>
<feature type="compositionally biased region" description="Polar residues" evidence="9">
    <location>
        <begin position="240"/>
        <end position="253"/>
    </location>
</feature>
<dbReference type="EMBL" id="HBIW01007985">
    <property type="protein sequence ID" value="CAE0691309.1"/>
    <property type="molecule type" value="Transcribed_RNA"/>
</dbReference>
<evidence type="ECO:0000256" key="9">
    <source>
        <dbReference type="SAM" id="MobiDB-lite"/>
    </source>
</evidence>
<comment type="cofactor">
    <cofactor evidence="3">
        <name>Ni(2+)</name>
        <dbReference type="ChEBI" id="CHEBI:49786"/>
    </cofactor>
</comment>
<evidence type="ECO:0000259" key="10">
    <source>
        <dbReference type="Pfam" id="PF01937"/>
    </source>
</evidence>
<dbReference type="GO" id="GO:0006974">
    <property type="term" value="P:DNA damage response"/>
    <property type="evidence" value="ECO:0007669"/>
    <property type="project" value="TreeGrafter"/>
</dbReference>
<dbReference type="Proteomes" id="UP000789595">
    <property type="component" value="Unassembled WGS sequence"/>
</dbReference>
<evidence type="ECO:0000313" key="11">
    <source>
        <dbReference type="EMBL" id="CAE0691309.1"/>
    </source>
</evidence>
<dbReference type="SUPFAM" id="SSF111321">
    <property type="entry name" value="AF1104-like"/>
    <property type="match status" value="1"/>
</dbReference>
<proteinExistence type="inferred from homology"/>
<protein>
    <recommendedName>
        <fullName evidence="10">Damage-control phosphatase ARMT1-like metal-binding domain-containing protein</fullName>
    </recommendedName>
</protein>
<dbReference type="Gene3D" id="1.20.930.60">
    <property type="match status" value="1"/>
</dbReference>
<keyword evidence="13" id="KW-1185">Reference proteome</keyword>
<dbReference type="PANTHER" id="PTHR12260:SF6">
    <property type="entry name" value="DAMAGE-CONTROL PHOSPHATASE ARMT1"/>
    <property type="match status" value="1"/>
</dbReference>
<dbReference type="GO" id="GO:0005634">
    <property type="term" value="C:nucleus"/>
    <property type="evidence" value="ECO:0007669"/>
    <property type="project" value="TreeGrafter"/>
</dbReference>
<gene>
    <name evidence="11" type="ORF">PCAL00307_LOCUS6745</name>
    <name evidence="12" type="ORF">PECAL_6P04530</name>
</gene>
<comment type="catalytic activity">
    <reaction evidence="8">
        <text>beta-D-fructose 6-phosphate = dihydroxyacetone + D-glyceraldehyde 3-phosphate</text>
        <dbReference type="Rhea" id="RHEA:28002"/>
        <dbReference type="ChEBI" id="CHEBI:16016"/>
        <dbReference type="ChEBI" id="CHEBI:57634"/>
        <dbReference type="ChEBI" id="CHEBI:59776"/>
    </reaction>
</comment>
<evidence type="ECO:0000256" key="7">
    <source>
        <dbReference type="ARBA" id="ARBA00023211"/>
    </source>
</evidence>
<evidence type="ECO:0000256" key="6">
    <source>
        <dbReference type="ARBA" id="ARBA00022801"/>
    </source>
</evidence>
<evidence type="ECO:0000313" key="13">
    <source>
        <dbReference type="Proteomes" id="UP000789595"/>
    </source>
</evidence>
<evidence type="ECO:0000256" key="8">
    <source>
        <dbReference type="ARBA" id="ARBA00048809"/>
    </source>
</evidence>
<accession>A0A7S4E5W3</accession>
<evidence type="ECO:0000256" key="4">
    <source>
        <dbReference type="ARBA" id="ARBA00009519"/>
    </source>
</evidence>